<feature type="region of interest" description="Disordered" evidence="1">
    <location>
        <begin position="127"/>
        <end position="168"/>
    </location>
</feature>
<keyword evidence="3" id="KW-1185">Reference proteome</keyword>
<feature type="compositionally biased region" description="Low complexity" evidence="1">
    <location>
        <begin position="128"/>
        <end position="148"/>
    </location>
</feature>
<name>A0ABR0XXC7_REHGL</name>
<proteinExistence type="predicted"/>
<evidence type="ECO:0000313" key="2">
    <source>
        <dbReference type="EMBL" id="KAK6163834.1"/>
    </source>
</evidence>
<dbReference type="PANTHER" id="PTHR33257">
    <property type="entry name" value="OS05G0165500 PROTEIN"/>
    <property type="match status" value="1"/>
</dbReference>
<evidence type="ECO:0000256" key="1">
    <source>
        <dbReference type="SAM" id="MobiDB-lite"/>
    </source>
</evidence>
<dbReference type="PANTHER" id="PTHR33257:SF4">
    <property type="entry name" value="EXPRESSED PROTEIN"/>
    <property type="match status" value="1"/>
</dbReference>
<dbReference type="EMBL" id="JABTTQ020000001">
    <property type="protein sequence ID" value="KAK6163834.1"/>
    <property type="molecule type" value="Genomic_DNA"/>
</dbReference>
<organism evidence="2 3">
    <name type="scientific">Rehmannia glutinosa</name>
    <name type="common">Chinese foxglove</name>
    <dbReference type="NCBI Taxonomy" id="99300"/>
    <lineage>
        <taxon>Eukaryota</taxon>
        <taxon>Viridiplantae</taxon>
        <taxon>Streptophyta</taxon>
        <taxon>Embryophyta</taxon>
        <taxon>Tracheophyta</taxon>
        <taxon>Spermatophyta</taxon>
        <taxon>Magnoliopsida</taxon>
        <taxon>eudicotyledons</taxon>
        <taxon>Gunneridae</taxon>
        <taxon>Pentapetalae</taxon>
        <taxon>asterids</taxon>
        <taxon>lamiids</taxon>
        <taxon>Lamiales</taxon>
        <taxon>Orobanchaceae</taxon>
        <taxon>Rehmannieae</taxon>
        <taxon>Rehmannia</taxon>
    </lineage>
</organism>
<reference evidence="2 3" key="1">
    <citation type="journal article" date="2021" name="Comput. Struct. Biotechnol. J.">
        <title>De novo genome assembly of the potent medicinal plant Rehmannia glutinosa using nanopore technology.</title>
        <authorList>
            <person name="Ma L."/>
            <person name="Dong C."/>
            <person name="Song C."/>
            <person name="Wang X."/>
            <person name="Zheng X."/>
            <person name="Niu Y."/>
            <person name="Chen S."/>
            <person name="Feng W."/>
        </authorList>
    </citation>
    <scope>NUCLEOTIDE SEQUENCE [LARGE SCALE GENOMIC DNA]</scope>
    <source>
        <strain evidence="2">DH-2019</strain>
    </source>
</reference>
<accession>A0ABR0XXC7</accession>
<comment type="caution">
    <text evidence="2">The sequence shown here is derived from an EMBL/GenBank/DDBJ whole genome shotgun (WGS) entry which is preliminary data.</text>
</comment>
<sequence length="212" mass="23469">MTIMASINTEAVALKSIRTKSSEERLSSRRRLSRDRPIIIDTSLDGIYYRESSVGIPFLWESQPGTPKLVRSMESPHVVLPPLTPPPSFHSTPISRNPSIKHPKTNLVPIVLLPKLNFKKKTQFIHQSSSRSSTSSSSSSPWSSSSSSPFGTPNESKQGRVLSPSRLSSDSRIEEDEIFESPHVSTWCFCSSTDGMSRGCYASIIKLLLGEF</sequence>
<dbReference type="Proteomes" id="UP001318860">
    <property type="component" value="Unassembled WGS sequence"/>
</dbReference>
<evidence type="ECO:0000313" key="3">
    <source>
        <dbReference type="Proteomes" id="UP001318860"/>
    </source>
</evidence>
<protein>
    <submittedName>
        <fullName evidence="2">Uncharacterized protein</fullName>
    </submittedName>
</protein>
<gene>
    <name evidence="2" type="ORF">DH2020_000698</name>
</gene>